<dbReference type="Pfam" id="PF10824">
    <property type="entry name" value="T7SS_ESX_EspC"/>
    <property type="match status" value="1"/>
</dbReference>
<keyword evidence="2" id="KW-1185">Reference proteome</keyword>
<reference evidence="1 2" key="1">
    <citation type="submission" date="2017-01" db="EMBL/GenBank/DDBJ databases">
        <authorList>
            <person name="Mah S.A."/>
            <person name="Swanson W.J."/>
            <person name="Moy G.W."/>
            <person name="Vacquier V.D."/>
        </authorList>
    </citation>
    <scope>NUCLEOTIDE SEQUENCE [LARGE SCALE GENOMIC DNA]</scope>
    <source>
        <strain evidence="1 2">CPCC 203464</strain>
    </source>
</reference>
<dbReference type="EMBL" id="FTNT01000006">
    <property type="protein sequence ID" value="SIS04256.1"/>
    <property type="molecule type" value="Genomic_DNA"/>
</dbReference>
<dbReference type="GO" id="GO:0009306">
    <property type="term" value="P:protein secretion"/>
    <property type="evidence" value="ECO:0007669"/>
    <property type="project" value="InterPro"/>
</dbReference>
<dbReference type="SUPFAM" id="SSF140453">
    <property type="entry name" value="EsxAB dimer-like"/>
    <property type="match status" value="1"/>
</dbReference>
<dbReference type="RefSeq" id="WP_083709799.1">
    <property type="nucleotide sequence ID" value="NZ_FTNT01000006.1"/>
</dbReference>
<gene>
    <name evidence="1" type="ORF">SAMN05445060_2317</name>
</gene>
<dbReference type="Proteomes" id="UP000186218">
    <property type="component" value="Unassembled WGS sequence"/>
</dbReference>
<dbReference type="STRING" id="1344003.SAMN05445060_2317"/>
<dbReference type="InterPro" id="IPR022536">
    <property type="entry name" value="EspC"/>
</dbReference>
<dbReference type="InterPro" id="IPR036689">
    <property type="entry name" value="ESAT-6-like_sf"/>
</dbReference>
<name>A0A1N7FVH9_9NOCA</name>
<protein>
    <submittedName>
        <fullName evidence="1">Uncharacterized conserved protein YukE</fullName>
    </submittedName>
</protein>
<accession>A0A1N7FVH9</accession>
<evidence type="ECO:0000313" key="1">
    <source>
        <dbReference type="EMBL" id="SIS04256.1"/>
    </source>
</evidence>
<dbReference type="AlphaFoldDB" id="A0A1N7FVH9"/>
<evidence type="ECO:0000313" key="2">
    <source>
        <dbReference type="Proteomes" id="UP000186218"/>
    </source>
</evidence>
<proteinExistence type="predicted"/>
<sequence length="109" mass="11300">MSDMRVTPDELRTAASAIDALADGLVHHPGFVTGLQDPVPGLAGIATGHAMTEAVRAVASALEVLHDRVGEWKTVLDHAADDYIDTDATAAARLAGMGELNASPRNSGR</sequence>
<organism evidence="1 2">
    <name type="scientific">Williamsia sterculiae</name>
    <dbReference type="NCBI Taxonomy" id="1344003"/>
    <lineage>
        <taxon>Bacteria</taxon>
        <taxon>Bacillati</taxon>
        <taxon>Actinomycetota</taxon>
        <taxon>Actinomycetes</taxon>
        <taxon>Mycobacteriales</taxon>
        <taxon>Nocardiaceae</taxon>
        <taxon>Williamsia</taxon>
    </lineage>
</organism>